<evidence type="ECO:0000313" key="3">
    <source>
        <dbReference type="Proteomes" id="UP000002035"/>
    </source>
</evidence>
<feature type="compositionally biased region" description="Polar residues" evidence="1">
    <location>
        <begin position="48"/>
        <end position="57"/>
    </location>
</feature>
<evidence type="ECO:0000256" key="1">
    <source>
        <dbReference type="SAM" id="MobiDB-lite"/>
    </source>
</evidence>
<accession>C5FW23</accession>
<dbReference type="Proteomes" id="UP000002035">
    <property type="component" value="Unassembled WGS sequence"/>
</dbReference>
<evidence type="ECO:0000313" key="2">
    <source>
        <dbReference type="EMBL" id="EEQ34107.1"/>
    </source>
</evidence>
<keyword evidence="3" id="KW-1185">Reference proteome</keyword>
<sequence length="109" mass="12240">MYGVLVSLLSLPQYQTIAGGLNRSDQCFTTLHASSSGPSGTRNHHIRSSTSDKTNNPSMIHVAAFNPALDDDWDKIRDIMLKYRPKAIPEPLWKENSRLMIDDLKNIKS</sequence>
<dbReference type="GeneID" id="9228187"/>
<dbReference type="AlphaFoldDB" id="C5FW23"/>
<proteinExistence type="predicted"/>
<dbReference type="VEuPathDB" id="FungiDB:MCYG_06926"/>
<organism evidence="2 3">
    <name type="scientific">Arthroderma otae (strain ATCC MYA-4605 / CBS 113480)</name>
    <name type="common">Microsporum canis</name>
    <dbReference type="NCBI Taxonomy" id="554155"/>
    <lineage>
        <taxon>Eukaryota</taxon>
        <taxon>Fungi</taxon>
        <taxon>Dikarya</taxon>
        <taxon>Ascomycota</taxon>
        <taxon>Pezizomycotina</taxon>
        <taxon>Eurotiomycetes</taxon>
        <taxon>Eurotiomycetidae</taxon>
        <taxon>Onygenales</taxon>
        <taxon>Arthrodermataceae</taxon>
        <taxon>Microsporum</taxon>
    </lineage>
</organism>
<dbReference type="EMBL" id="DS995706">
    <property type="protein sequence ID" value="EEQ34107.1"/>
    <property type="molecule type" value="Genomic_DNA"/>
</dbReference>
<protein>
    <submittedName>
        <fullName evidence="2">Uncharacterized protein</fullName>
    </submittedName>
</protein>
<name>C5FW23_ARTOC</name>
<gene>
    <name evidence="2" type="ORF">MCYG_06926</name>
</gene>
<dbReference type="HOGENOM" id="CLU_2183340_0_0_1"/>
<feature type="region of interest" description="Disordered" evidence="1">
    <location>
        <begin position="32"/>
        <end position="57"/>
    </location>
</feature>
<feature type="compositionally biased region" description="Polar residues" evidence="1">
    <location>
        <begin position="32"/>
        <end position="41"/>
    </location>
</feature>
<reference evidence="3" key="1">
    <citation type="journal article" date="2012" name="MBio">
        <title>Comparative genome analysis of Trichophyton rubrum and related dermatophytes reveals candidate genes involved in infection.</title>
        <authorList>
            <person name="Martinez D.A."/>
            <person name="Oliver B.G."/>
            <person name="Graeser Y."/>
            <person name="Goldberg J.M."/>
            <person name="Li W."/>
            <person name="Martinez-Rossi N.M."/>
            <person name="Monod M."/>
            <person name="Shelest E."/>
            <person name="Barton R.C."/>
            <person name="Birch E."/>
            <person name="Brakhage A.A."/>
            <person name="Chen Z."/>
            <person name="Gurr S.J."/>
            <person name="Heiman D."/>
            <person name="Heitman J."/>
            <person name="Kosti I."/>
            <person name="Rossi A."/>
            <person name="Saif S."/>
            <person name="Samalova M."/>
            <person name="Saunders C.W."/>
            <person name="Shea T."/>
            <person name="Summerbell R.C."/>
            <person name="Xu J."/>
            <person name="Young S."/>
            <person name="Zeng Q."/>
            <person name="Birren B.W."/>
            <person name="Cuomo C.A."/>
            <person name="White T.C."/>
        </authorList>
    </citation>
    <scope>NUCLEOTIDE SEQUENCE [LARGE SCALE GENOMIC DNA]</scope>
    <source>
        <strain evidence="3">ATCC MYA-4605 / CBS 113480</strain>
    </source>
</reference>
<dbReference type="RefSeq" id="XP_002844962.1">
    <property type="nucleotide sequence ID" value="XM_002844916.1"/>
</dbReference>